<evidence type="ECO:0000256" key="2">
    <source>
        <dbReference type="ARBA" id="ARBA00006168"/>
    </source>
</evidence>
<dbReference type="PANTHER" id="PTHR12172">
    <property type="entry name" value="CELL CYCLE CHECKPOINT PROTEIN RAD17"/>
    <property type="match status" value="1"/>
</dbReference>
<dbReference type="GO" id="GO:0003682">
    <property type="term" value="F:chromatin binding"/>
    <property type="evidence" value="ECO:0007669"/>
    <property type="project" value="TreeGrafter"/>
</dbReference>
<protein>
    <submittedName>
        <fullName evidence="10">Rad17-domain-containing protein</fullName>
    </submittedName>
</protein>
<dbReference type="InterPro" id="IPR004582">
    <property type="entry name" value="Checkpoint_prot_Rad17_Rad24"/>
</dbReference>
<dbReference type="OrthoDB" id="10265971at2759"/>
<comment type="similarity">
    <text evidence="2">Belongs to the rad17/RAD24 family.</text>
</comment>
<dbReference type="GO" id="GO:0033314">
    <property type="term" value="P:mitotic DNA replication checkpoint signaling"/>
    <property type="evidence" value="ECO:0007669"/>
    <property type="project" value="TreeGrafter"/>
</dbReference>
<evidence type="ECO:0000256" key="4">
    <source>
        <dbReference type="ARBA" id="ARBA00022763"/>
    </source>
</evidence>
<evidence type="ECO:0000256" key="3">
    <source>
        <dbReference type="ARBA" id="ARBA00022741"/>
    </source>
</evidence>
<reference evidence="11" key="1">
    <citation type="journal article" date="2020" name="Stud. Mycol.">
        <title>101 Dothideomycetes genomes: A test case for predicting lifestyles and emergence of pathogens.</title>
        <authorList>
            <person name="Haridas S."/>
            <person name="Albert R."/>
            <person name="Binder M."/>
            <person name="Bloem J."/>
            <person name="LaButti K."/>
            <person name="Salamov A."/>
            <person name="Andreopoulos B."/>
            <person name="Baker S."/>
            <person name="Barry K."/>
            <person name="Bills G."/>
            <person name="Bluhm B."/>
            <person name="Cannon C."/>
            <person name="Castanera R."/>
            <person name="Culley D."/>
            <person name="Daum C."/>
            <person name="Ezra D."/>
            <person name="Gonzalez J."/>
            <person name="Henrissat B."/>
            <person name="Kuo A."/>
            <person name="Liang C."/>
            <person name="Lipzen A."/>
            <person name="Lutzoni F."/>
            <person name="Magnuson J."/>
            <person name="Mondo S."/>
            <person name="Nolan M."/>
            <person name="Ohm R."/>
            <person name="Pangilinan J."/>
            <person name="Park H.-J."/>
            <person name="Ramirez L."/>
            <person name="Alfaro M."/>
            <person name="Sun H."/>
            <person name="Tritt A."/>
            <person name="Yoshinaga Y."/>
            <person name="Zwiers L.-H."/>
            <person name="Turgeon B."/>
            <person name="Goodwin S."/>
            <person name="Spatafora J."/>
            <person name="Crous P."/>
            <person name="Grigoriev I."/>
        </authorList>
    </citation>
    <scope>NUCLEOTIDE SEQUENCE [LARGE SCALE GENOMIC DNA]</scope>
    <source>
        <strain evidence="11">CBS 304.66</strain>
    </source>
</reference>
<keyword evidence="3" id="KW-0547">Nucleotide-binding</keyword>
<dbReference type="GO" id="GO:0005524">
    <property type="term" value="F:ATP binding"/>
    <property type="evidence" value="ECO:0007669"/>
    <property type="project" value="UniProtKB-KW"/>
</dbReference>
<feature type="region of interest" description="Disordered" evidence="8">
    <location>
        <begin position="154"/>
        <end position="173"/>
    </location>
</feature>
<dbReference type="AlphaFoldDB" id="A0A9P4NCC9"/>
<dbReference type="GO" id="GO:0005634">
    <property type="term" value="C:nucleus"/>
    <property type="evidence" value="ECO:0007669"/>
    <property type="project" value="UniProtKB-SubCell"/>
</dbReference>
<comment type="caution">
    <text evidence="10">The sequence shown here is derived from an EMBL/GenBank/DDBJ whole genome shotgun (WGS) entry which is preliminary data.</text>
</comment>
<accession>A0A9P4NCC9</accession>
<dbReference type="Pfam" id="PF03215">
    <property type="entry name" value="Rad17"/>
    <property type="match status" value="1"/>
</dbReference>
<evidence type="ECO:0000256" key="1">
    <source>
        <dbReference type="ARBA" id="ARBA00004123"/>
    </source>
</evidence>
<dbReference type="GO" id="GO:0000077">
    <property type="term" value="P:DNA damage checkpoint signaling"/>
    <property type="evidence" value="ECO:0007669"/>
    <property type="project" value="TreeGrafter"/>
</dbReference>
<feature type="region of interest" description="Disordered" evidence="8">
    <location>
        <begin position="1"/>
        <end position="114"/>
    </location>
</feature>
<keyword evidence="6" id="KW-0539">Nucleus</keyword>
<organism evidence="10 11">
    <name type="scientific">Lojkania enalia</name>
    <dbReference type="NCBI Taxonomy" id="147567"/>
    <lineage>
        <taxon>Eukaryota</taxon>
        <taxon>Fungi</taxon>
        <taxon>Dikarya</taxon>
        <taxon>Ascomycota</taxon>
        <taxon>Pezizomycotina</taxon>
        <taxon>Dothideomycetes</taxon>
        <taxon>Pleosporomycetidae</taxon>
        <taxon>Pleosporales</taxon>
        <taxon>Pleosporales incertae sedis</taxon>
        <taxon>Lojkania</taxon>
    </lineage>
</organism>
<proteinExistence type="inferred from homology"/>
<dbReference type="Gene3D" id="3.40.50.300">
    <property type="entry name" value="P-loop containing nucleotide triphosphate hydrolases"/>
    <property type="match status" value="1"/>
</dbReference>
<feature type="region of interest" description="Disordered" evidence="8">
    <location>
        <begin position="799"/>
        <end position="822"/>
    </location>
</feature>
<dbReference type="EMBL" id="ML986579">
    <property type="protein sequence ID" value="KAF2270657.1"/>
    <property type="molecule type" value="Genomic_DNA"/>
</dbReference>
<evidence type="ECO:0000256" key="6">
    <source>
        <dbReference type="ARBA" id="ARBA00023242"/>
    </source>
</evidence>
<feature type="compositionally biased region" description="Polar residues" evidence="8">
    <location>
        <begin position="699"/>
        <end position="720"/>
    </location>
</feature>
<dbReference type="Proteomes" id="UP000800093">
    <property type="component" value="Unassembled WGS sequence"/>
</dbReference>
<evidence type="ECO:0000313" key="10">
    <source>
        <dbReference type="EMBL" id="KAF2270657.1"/>
    </source>
</evidence>
<feature type="compositionally biased region" description="Low complexity" evidence="8">
    <location>
        <begin position="64"/>
        <end position="86"/>
    </location>
</feature>
<keyword evidence="11" id="KW-1185">Reference proteome</keyword>
<evidence type="ECO:0000256" key="8">
    <source>
        <dbReference type="SAM" id="MobiDB-lite"/>
    </source>
</evidence>
<keyword evidence="4" id="KW-0227">DNA damage</keyword>
<keyword evidence="7" id="KW-0131">Cell cycle</keyword>
<evidence type="ECO:0000256" key="7">
    <source>
        <dbReference type="ARBA" id="ARBA00023306"/>
    </source>
</evidence>
<dbReference type="InterPro" id="IPR057927">
    <property type="entry name" value="RAD24-like_helical"/>
</dbReference>
<dbReference type="InterPro" id="IPR027417">
    <property type="entry name" value="P-loop_NTPase"/>
</dbReference>
<sequence>MGKPRAARKQPIVLSSDDEYDGQNSPPPKRPRRGTLMSIPHNGARGQSHSSRAQTRRAGAPTRSPSIASHKSPSKSPAKPKAVYKPITSFFSNVPRPSTSQPTPSPEKPATSIPLDEEDDILDSEAELPVKSTTGKAQPTAPLAAPLRGSQRFLHSANGGRRTPPLSQTARADVVDNRPWNEKYGPATLDELAVHKKKVSDVRTWLSDVYNGRERKRLLLLKGPAGSGKTTSVILLSKELGIEVHEWKNPTALTSYSEGFVSLTAQFQDFVGRTGAFGSLAFDESAPIHHTHPTSSPSSRQKQLILVEEFPNTFTRASSTVQSFRSSILHYLAANIPPATAFFSGKPDPQQSITPIVMIISETLLSTNTAAADSFTAHRLLGPEILTHPGVSTIEFNPIAQTFMTKALELVVLKESRKSGRRKTPGPQVIQRLSEIGDVRSAVSSLEFLCLRGDEDDGWGAKVTFTKKKGPKDIPLTRMEQESLEMVTQRESTLGIFHAVGKVVHNKRLPENPNGNTYPQPPNWFPERRRPKQSEVQIDPLIDELGTDTQTFIAALHENYILSCEGAYNEETMDSIDGCIDALSDADLLSPDRFGKIGFGRRDFTGTGADHLRQDEMSFQVSVRGLLYSLPSPVKRIAPPPGSAYVMYYPTSLRLWKQQEEIGGLLDLWISRVQKGELLAPGVGLLKPSETRVGSVDTWRTSASFPQPSKSSPTQAGSSRPSEDDAQPLVILGSGGSARYEMLLERLPYLPIILRKSSMASSSTTSMIRAIQKITAFTGTGISASTEDDQDDDNELVEQEQWATDKPGSATPRKKRRVGIEKKTAKESEALETIMEKNVANMVLSDDDIED</sequence>
<dbReference type="Pfam" id="PF25812">
    <property type="entry name" value="RAD24_helical"/>
    <property type="match status" value="1"/>
</dbReference>
<feature type="region of interest" description="Disordered" evidence="8">
    <location>
        <begin position="699"/>
        <end position="730"/>
    </location>
</feature>
<dbReference type="GO" id="GO:0006281">
    <property type="term" value="P:DNA repair"/>
    <property type="evidence" value="ECO:0007669"/>
    <property type="project" value="InterPro"/>
</dbReference>
<dbReference type="GO" id="GO:0003689">
    <property type="term" value="F:DNA clamp loader activity"/>
    <property type="evidence" value="ECO:0007669"/>
    <property type="project" value="TreeGrafter"/>
</dbReference>
<feature type="region of interest" description="Disordered" evidence="8">
    <location>
        <begin position="508"/>
        <end position="532"/>
    </location>
</feature>
<feature type="domain" description="Checkpoint protein RAD24-like helical bundle" evidence="9">
    <location>
        <begin position="491"/>
        <end position="622"/>
    </location>
</feature>
<comment type="subcellular location">
    <subcellularLocation>
        <location evidence="1">Nucleus</location>
    </subcellularLocation>
</comment>
<dbReference type="PANTHER" id="PTHR12172:SF0">
    <property type="entry name" value="CELL CYCLE CHECKPOINT PROTEIN RAD17"/>
    <property type="match status" value="1"/>
</dbReference>
<evidence type="ECO:0000256" key="5">
    <source>
        <dbReference type="ARBA" id="ARBA00022840"/>
    </source>
</evidence>
<dbReference type="SUPFAM" id="SSF52540">
    <property type="entry name" value="P-loop containing nucleoside triphosphate hydrolases"/>
    <property type="match status" value="1"/>
</dbReference>
<keyword evidence="5" id="KW-0067">ATP-binding</keyword>
<evidence type="ECO:0000313" key="11">
    <source>
        <dbReference type="Proteomes" id="UP000800093"/>
    </source>
</evidence>
<name>A0A9P4NCC9_9PLEO</name>
<gene>
    <name evidence="10" type="ORF">CC78DRAFT_557365</name>
</gene>
<evidence type="ECO:0000259" key="9">
    <source>
        <dbReference type="Pfam" id="PF25812"/>
    </source>
</evidence>